<dbReference type="OrthoDB" id="509497at2759"/>
<dbReference type="GO" id="GO:0032436">
    <property type="term" value="P:positive regulation of proteasomal ubiquitin-dependent protein catabolic process"/>
    <property type="evidence" value="ECO:0007669"/>
    <property type="project" value="TreeGrafter"/>
</dbReference>
<name>A0A7I8WAV1_9ANNE</name>
<reference evidence="1 2" key="1">
    <citation type="submission" date="2020-08" db="EMBL/GenBank/DDBJ databases">
        <authorList>
            <person name="Hejnol A."/>
        </authorList>
    </citation>
    <scope>NUCLEOTIDE SEQUENCE [LARGE SCALE GENOMIC DNA]</scope>
</reference>
<dbReference type="PANTHER" id="PTHR14939">
    <property type="entry name" value="F-BOX ONLY PROTEIN 22"/>
    <property type="match status" value="1"/>
</dbReference>
<evidence type="ECO:0000313" key="1">
    <source>
        <dbReference type="EMBL" id="CAD5125252.1"/>
    </source>
</evidence>
<dbReference type="GO" id="GO:0000209">
    <property type="term" value="P:protein polyubiquitination"/>
    <property type="evidence" value="ECO:0007669"/>
    <property type="project" value="TreeGrafter"/>
</dbReference>
<dbReference type="PANTHER" id="PTHR14939:SF5">
    <property type="entry name" value="F-BOX ONLY PROTEIN 22"/>
    <property type="match status" value="1"/>
</dbReference>
<dbReference type="AlphaFoldDB" id="A0A7I8WAV1"/>
<proteinExistence type="predicted"/>
<dbReference type="EMBL" id="CAJFCJ010000025">
    <property type="protein sequence ID" value="CAD5125252.1"/>
    <property type="molecule type" value="Genomic_DNA"/>
</dbReference>
<organism evidence="1 2">
    <name type="scientific">Dimorphilus gyrociliatus</name>
    <dbReference type="NCBI Taxonomy" id="2664684"/>
    <lineage>
        <taxon>Eukaryota</taxon>
        <taxon>Metazoa</taxon>
        <taxon>Spiralia</taxon>
        <taxon>Lophotrochozoa</taxon>
        <taxon>Annelida</taxon>
        <taxon>Polychaeta</taxon>
        <taxon>Polychaeta incertae sedis</taxon>
        <taxon>Dinophilidae</taxon>
        <taxon>Dimorphilus</taxon>
    </lineage>
</organism>
<accession>A0A7I8WAV1</accession>
<gene>
    <name evidence="1" type="ORF">DGYR_LOCUS12660</name>
</gene>
<sequence length="200" mass="22802">MSVTEVEEAKNQIQFVFMSIPGLKCKFFNQHVKTRSTCKSSKEQFQKDLEESVNSHSLFLSFEQEFEIILLSNGQEFDSKLINLQSKHIHFATVIIGQDIDDKEGVLDNLRRLKQSNAARKPFFGLMFACKGRGRDHYGGVTDVESSCWQNIFPKIPLFGVFGDGEFGLDKFLQDDEKLVKTFSALEKSYTTVFVVVGKH</sequence>
<comment type="caution">
    <text evidence="1">The sequence shown here is derived from an EMBL/GenBank/DDBJ whole genome shotgun (WGS) entry which is preliminary data.</text>
</comment>
<keyword evidence="2" id="KW-1185">Reference proteome</keyword>
<dbReference type="Proteomes" id="UP000549394">
    <property type="component" value="Unassembled WGS sequence"/>
</dbReference>
<protein>
    <submittedName>
        <fullName evidence="1">DgyrCDS13494</fullName>
    </submittedName>
</protein>
<evidence type="ECO:0000313" key="2">
    <source>
        <dbReference type="Proteomes" id="UP000549394"/>
    </source>
</evidence>